<dbReference type="SUPFAM" id="SSF56219">
    <property type="entry name" value="DNase I-like"/>
    <property type="match status" value="1"/>
</dbReference>
<feature type="domain" description="Endonuclease/exonuclease/phosphatase" evidence="1">
    <location>
        <begin position="26"/>
        <end position="99"/>
    </location>
</feature>
<accession>A0AA38IJS1</accession>
<evidence type="ECO:0000313" key="3">
    <source>
        <dbReference type="Proteomes" id="UP001168821"/>
    </source>
</evidence>
<comment type="caution">
    <text evidence="2">The sequence shown here is derived from an EMBL/GenBank/DDBJ whole genome shotgun (WGS) entry which is preliminary data.</text>
</comment>
<protein>
    <recommendedName>
        <fullName evidence="1">Endonuclease/exonuclease/phosphatase domain-containing protein</fullName>
    </recommendedName>
</protein>
<dbReference type="Proteomes" id="UP001168821">
    <property type="component" value="Unassembled WGS sequence"/>
</dbReference>
<sequence>MTTYAKLMDDPIGITKRKKNPKIRIGTWNVRGTYSEGKLKEIVQELQRYNIDVAAIQETKPKGKFITEIDSYILFNSGIDNRELGTGFTVKKSLKGAVITFKPISERMSYIRLRKLLNSSGGPKKNYKEWKKTFSNWKTSVRAKARAIKASQKETGNDGEPEAPLTKLEIRLLNATGNIVVNGLDIPELGLEEEPVISKATNTASCSSTAISVISKPAGSGPRSSNAIPVISEAIEAPSNSSDAIQNIRKKKCYNTFNSALKNLTMNTSQNEVEKEKLVVLRQINTNLSKLVELETFKLKLKYPQINIEETEDNVQ</sequence>
<dbReference type="Gene3D" id="3.60.10.10">
    <property type="entry name" value="Endonuclease/exonuclease/phosphatase"/>
    <property type="match status" value="1"/>
</dbReference>
<name>A0AA38IJS1_9CUCU</name>
<organism evidence="2 3">
    <name type="scientific">Zophobas morio</name>
    <dbReference type="NCBI Taxonomy" id="2755281"/>
    <lineage>
        <taxon>Eukaryota</taxon>
        <taxon>Metazoa</taxon>
        <taxon>Ecdysozoa</taxon>
        <taxon>Arthropoda</taxon>
        <taxon>Hexapoda</taxon>
        <taxon>Insecta</taxon>
        <taxon>Pterygota</taxon>
        <taxon>Neoptera</taxon>
        <taxon>Endopterygota</taxon>
        <taxon>Coleoptera</taxon>
        <taxon>Polyphaga</taxon>
        <taxon>Cucujiformia</taxon>
        <taxon>Tenebrionidae</taxon>
        <taxon>Zophobas</taxon>
    </lineage>
</organism>
<gene>
    <name evidence="2" type="ORF">Zmor_015622</name>
</gene>
<evidence type="ECO:0000313" key="2">
    <source>
        <dbReference type="EMBL" id="KAJ3656551.1"/>
    </source>
</evidence>
<dbReference type="InterPro" id="IPR036691">
    <property type="entry name" value="Endo/exonu/phosph_ase_sf"/>
</dbReference>
<dbReference type="InterPro" id="IPR005135">
    <property type="entry name" value="Endo/exonuclease/phosphatase"/>
</dbReference>
<reference evidence="2" key="1">
    <citation type="journal article" date="2023" name="G3 (Bethesda)">
        <title>Whole genome assemblies of Zophobas morio and Tenebrio molitor.</title>
        <authorList>
            <person name="Kaur S."/>
            <person name="Stinson S.A."/>
            <person name="diCenzo G.C."/>
        </authorList>
    </citation>
    <scope>NUCLEOTIDE SEQUENCE</scope>
    <source>
        <strain evidence="2">QUZm001</strain>
    </source>
</reference>
<dbReference type="GO" id="GO:0003824">
    <property type="term" value="F:catalytic activity"/>
    <property type="evidence" value="ECO:0007669"/>
    <property type="project" value="InterPro"/>
</dbReference>
<dbReference type="Pfam" id="PF03372">
    <property type="entry name" value="Exo_endo_phos"/>
    <property type="match status" value="1"/>
</dbReference>
<dbReference type="AlphaFoldDB" id="A0AA38IJS1"/>
<proteinExistence type="predicted"/>
<evidence type="ECO:0000259" key="1">
    <source>
        <dbReference type="Pfam" id="PF03372"/>
    </source>
</evidence>
<keyword evidence="3" id="KW-1185">Reference proteome</keyword>
<dbReference type="EMBL" id="JALNTZ010000004">
    <property type="protein sequence ID" value="KAJ3656551.1"/>
    <property type="molecule type" value="Genomic_DNA"/>
</dbReference>